<protein>
    <submittedName>
        <fullName evidence="1">Uncharacterized protein</fullName>
    </submittedName>
</protein>
<dbReference type="KEGG" id="mym:A176_005485"/>
<gene>
    <name evidence="1" type="ORF">A176_005485</name>
</gene>
<evidence type="ECO:0000313" key="1">
    <source>
        <dbReference type="EMBL" id="AKQ68573.1"/>
    </source>
</evidence>
<reference evidence="1 2" key="1">
    <citation type="journal article" date="2016" name="PLoS ONE">
        <title>Complete Genome Sequence and Comparative Genomics of a Novel Myxobacterium Myxococcus hansupus.</title>
        <authorList>
            <person name="Sharma G."/>
            <person name="Narwani T."/>
            <person name="Subramanian S."/>
        </authorList>
    </citation>
    <scope>NUCLEOTIDE SEQUENCE [LARGE SCALE GENOMIC DNA]</scope>
    <source>
        <strain evidence="2">mixupus</strain>
    </source>
</reference>
<dbReference type="RefSeq" id="WP_002638336.1">
    <property type="nucleotide sequence ID" value="NZ_CP012109.1"/>
</dbReference>
<dbReference type="PATRIC" id="fig|1297742.4.peg.5577"/>
<sequence>MTKTSQKNPKRGQYPSNPRFNIDAAPFLLAGGFRAYSFSPPDSC</sequence>
<dbReference type="Proteomes" id="UP000009026">
    <property type="component" value="Chromosome"/>
</dbReference>
<evidence type="ECO:0000313" key="2">
    <source>
        <dbReference type="Proteomes" id="UP000009026"/>
    </source>
</evidence>
<organism evidence="1 2">
    <name type="scientific">Pseudomyxococcus hansupus</name>
    <dbReference type="NCBI Taxonomy" id="1297742"/>
    <lineage>
        <taxon>Bacteria</taxon>
        <taxon>Pseudomonadati</taxon>
        <taxon>Myxococcota</taxon>
        <taxon>Myxococcia</taxon>
        <taxon>Myxococcales</taxon>
        <taxon>Cystobacterineae</taxon>
        <taxon>Myxococcaceae</taxon>
        <taxon>Pseudomyxococcus</taxon>
    </lineage>
</organism>
<dbReference type="AlphaFoldDB" id="A0A0H4X3X8"/>
<keyword evidence="2" id="KW-1185">Reference proteome</keyword>
<name>A0A0H4X3X8_9BACT</name>
<proteinExistence type="predicted"/>
<dbReference type="EMBL" id="CP012109">
    <property type="protein sequence ID" value="AKQ68573.1"/>
    <property type="molecule type" value="Genomic_DNA"/>
</dbReference>
<accession>A0A0H4X3X8</accession>